<feature type="transmembrane region" description="Helical" evidence="1">
    <location>
        <begin position="62"/>
        <end position="85"/>
    </location>
</feature>
<feature type="transmembrane region" description="Helical" evidence="1">
    <location>
        <begin position="189"/>
        <end position="213"/>
    </location>
</feature>
<keyword evidence="1" id="KW-1133">Transmembrane helix</keyword>
<feature type="transmembrane region" description="Helical" evidence="1">
    <location>
        <begin position="145"/>
        <end position="168"/>
    </location>
</feature>
<keyword evidence="1" id="KW-0812">Transmembrane</keyword>
<evidence type="ECO:0000313" key="4">
    <source>
        <dbReference type="Proteomes" id="UP001598112"/>
    </source>
</evidence>
<dbReference type="InterPro" id="IPR018060">
    <property type="entry name" value="HTH_AraC"/>
</dbReference>
<organism evidence="3 4">
    <name type="scientific">Aquirufa originis</name>
    <dbReference type="NCBI Taxonomy" id="3096514"/>
    <lineage>
        <taxon>Bacteria</taxon>
        <taxon>Pseudomonadati</taxon>
        <taxon>Bacteroidota</taxon>
        <taxon>Cytophagia</taxon>
        <taxon>Cytophagales</taxon>
        <taxon>Flectobacillaceae</taxon>
        <taxon>Aquirufa</taxon>
    </lineage>
</organism>
<evidence type="ECO:0000313" key="3">
    <source>
        <dbReference type="EMBL" id="MFD3292876.1"/>
    </source>
</evidence>
<proteinExistence type="predicted"/>
<accession>A0ABW6D3S7</accession>
<feature type="transmembrane region" description="Helical" evidence="1">
    <location>
        <begin position="105"/>
        <end position="125"/>
    </location>
</feature>
<dbReference type="EMBL" id="JBBKXY010000001">
    <property type="protein sequence ID" value="MFD3292876.1"/>
    <property type="molecule type" value="Genomic_DNA"/>
</dbReference>
<feature type="transmembrane region" description="Helical" evidence="1">
    <location>
        <begin position="6"/>
        <end position="25"/>
    </location>
</feature>
<evidence type="ECO:0000259" key="2">
    <source>
        <dbReference type="PROSITE" id="PS01124"/>
    </source>
</evidence>
<name>A0ABW6D3S7_9BACT</name>
<gene>
    <name evidence="3" type="ORF">SKC35_04185</name>
</gene>
<dbReference type="RefSeq" id="WP_377978190.1">
    <property type="nucleotide sequence ID" value="NZ_JBBKXY010000001.1"/>
</dbReference>
<sequence length="380" mass="44959">MLFLFQSIFVMTLFTSFMTPSIIFLKSRGTLFANPNIYLAILFFISGIYCLTVYSMSLGHSLLFTVLLYGNFSSIYFLIGPLVYFYLRSLRTGSTQLKAKDLWHFIPFILVFFDTIPYYISPYAYKVEVVRQVFSDWTSMFRIRLGFVFNAAQLYVLRPLLLSFYTIWGINYLKRNQVYFFKATNLGKWLLLFLSFQWLVFVGMSSVFFGVWLENTVGFTWLNHPSAIKYLSLVAYMVMVCTLYFFPQVIYLNADRFKRILNPQEAYWWKMDQAMNDCYIFDKPFLNPNLTLDQFGELVQKDSRELRDFFELYLFTNFTDEMNRLRVQFAKKLIKQGCLQKACLQNLYSDSGFACSDDLEYLFTEFEGLSIKEFISTLKK</sequence>
<feature type="transmembrane region" description="Helical" evidence="1">
    <location>
        <begin position="37"/>
        <end position="56"/>
    </location>
</feature>
<dbReference type="Proteomes" id="UP001598112">
    <property type="component" value="Unassembled WGS sequence"/>
</dbReference>
<dbReference type="PROSITE" id="PS01124">
    <property type="entry name" value="HTH_ARAC_FAMILY_2"/>
    <property type="match status" value="1"/>
</dbReference>
<reference evidence="3 4" key="1">
    <citation type="submission" date="2024-03" db="EMBL/GenBank/DDBJ databases">
        <title>Aquirufa genome sequencing.</title>
        <authorList>
            <person name="Pitt A."/>
            <person name="Hahn M.W."/>
        </authorList>
    </citation>
    <scope>NUCLEOTIDE SEQUENCE [LARGE SCALE GENOMIC DNA]</scope>
    <source>
        <strain evidence="3 4">KTFRIE-69F</strain>
    </source>
</reference>
<feature type="transmembrane region" description="Helical" evidence="1">
    <location>
        <begin position="233"/>
        <end position="254"/>
    </location>
</feature>
<protein>
    <recommendedName>
        <fullName evidence="2">HTH araC/xylS-type domain-containing protein</fullName>
    </recommendedName>
</protein>
<feature type="domain" description="HTH araC/xylS-type" evidence="2">
    <location>
        <begin position="286"/>
        <end position="377"/>
    </location>
</feature>
<dbReference type="Gene3D" id="1.10.10.60">
    <property type="entry name" value="Homeodomain-like"/>
    <property type="match status" value="1"/>
</dbReference>
<keyword evidence="4" id="KW-1185">Reference proteome</keyword>
<evidence type="ECO:0000256" key="1">
    <source>
        <dbReference type="SAM" id="Phobius"/>
    </source>
</evidence>
<keyword evidence="1" id="KW-0472">Membrane</keyword>
<comment type="caution">
    <text evidence="3">The sequence shown here is derived from an EMBL/GenBank/DDBJ whole genome shotgun (WGS) entry which is preliminary data.</text>
</comment>